<evidence type="ECO:0000256" key="2">
    <source>
        <dbReference type="ARBA" id="ARBA00022692"/>
    </source>
</evidence>
<dbReference type="eggNOG" id="ENOG502SKG6">
    <property type="taxonomic scope" value="Eukaryota"/>
</dbReference>
<feature type="region of interest" description="Disordered" evidence="6">
    <location>
        <begin position="281"/>
        <end position="332"/>
    </location>
</feature>
<evidence type="ECO:0000256" key="1">
    <source>
        <dbReference type="ARBA" id="ARBA00004141"/>
    </source>
</evidence>
<keyword evidence="4 7" id="KW-0472">Membrane</keyword>
<feature type="compositionally biased region" description="Polar residues" evidence="6">
    <location>
        <begin position="281"/>
        <end position="313"/>
    </location>
</feature>
<evidence type="ECO:0000313" key="9">
    <source>
        <dbReference type="EMBL" id="ETS79800.1"/>
    </source>
</evidence>
<comment type="subcellular location">
    <subcellularLocation>
        <location evidence="1">Membrane</location>
        <topology evidence="1">Multi-pass membrane protein</topology>
    </subcellularLocation>
</comment>
<feature type="transmembrane region" description="Helical" evidence="7">
    <location>
        <begin position="248"/>
        <end position="267"/>
    </location>
</feature>
<dbReference type="RefSeq" id="XP_007834101.1">
    <property type="nucleotide sequence ID" value="XM_007835910.1"/>
</dbReference>
<feature type="transmembrane region" description="Helical" evidence="7">
    <location>
        <begin position="13"/>
        <end position="38"/>
    </location>
</feature>
<accession>W3X152</accession>
<gene>
    <name evidence="9" type="ORF">PFICI_07329</name>
</gene>
<feature type="transmembrane region" description="Helical" evidence="7">
    <location>
        <begin position="173"/>
        <end position="196"/>
    </location>
</feature>
<organism evidence="9 10">
    <name type="scientific">Pestalotiopsis fici (strain W106-1 / CGMCC3.15140)</name>
    <dbReference type="NCBI Taxonomy" id="1229662"/>
    <lineage>
        <taxon>Eukaryota</taxon>
        <taxon>Fungi</taxon>
        <taxon>Dikarya</taxon>
        <taxon>Ascomycota</taxon>
        <taxon>Pezizomycotina</taxon>
        <taxon>Sordariomycetes</taxon>
        <taxon>Xylariomycetidae</taxon>
        <taxon>Amphisphaeriales</taxon>
        <taxon>Sporocadaceae</taxon>
        <taxon>Pestalotiopsis</taxon>
    </lineage>
</organism>
<dbReference type="GeneID" id="19272342"/>
<evidence type="ECO:0000259" key="8">
    <source>
        <dbReference type="Pfam" id="PF20684"/>
    </source>
</evidence>
<feature type="transmembrane region" description="Helical" evidence="7">
    <location>
        <begin position="208"/>
        <end position="228"/>
    </location>
</feature>
<evidence type="ECO:0000256" key="3">
    <source>
        <dbReference type="ARBA" id="ARBA00022989"/>
    </source>
</evidence>
<keyword evidence="3 7" id="KW-1133">Transmembrane helix</keyword>
<evidence type="ECO:0000313" key="10">
    <source>
        <dbReference type="Proteomes" id="UP000030651"/>
    </source>
</evidence>
<dbReference type="PANTHER" id="PTHR33048">
    <property type="entry name" value="PTH11-LIKE INTEGRAL MEMBRANE PROTEIN (AFU_ORTHOLOGUE AFUA_5G11245)"/>
    <property type="match status" value="1"/>
</dbReference>
<reference evidence="10" key="1">
    <citation type="journal article" date="2015" name="BMC Genomics">
        <title>Genomic and transcriptomic analysis of the endophytic fungus Pestalotiopsis fici reveals its lifestyle and high potential for synthesis of natural products.</title>
        <authorList>
            <person name="Wang X."/>
            <person name="Zhang X."/>
            <person name="Liu L."/>
            <person name="Xiang M."/>
            <person name="Wang W."/>
            <person name="Sun X."/>
            <person name="Che Y."/>
            <person name="Guo L."/>
            <person name="Liu G."/>
            <person name="Guo L."/>
            <person name="Wang C."/>
            <person name="Yin W.B."/>
            <person name="Stadler M."/>
            <person name="Zhang X."/>
            <person name="Liu X."/>
        </authorList>
    </citation>
    <scope>NUCLEOTIDE SEQUENCE [LARGE SCALE GENOMIC DNA]</scope>
    <source>
        <strain evidence="10">W106-1 / CGMCC3.15140</strain>
    </source>
</reference>
<keyword evidence="2 7" id="KW-0812">Transmembrane</keyword>
<keyword evidence="10" id="KW-1185">Reference proteome</keyword>
<evidence type="ECO:0000256" key="7">
    <source>
        <dbReference type="SAM" id="Phobius"/>
    </source>
</evidence>
<proteinExistence type="inferred from homology"/>
<name>W3X152_PESFW</name>
<comment type="similarity">
    <text evidence="5">Belongs to the SAT4 family.</text>
</comment>
<dbReference type="GO" id="GO:0016020">
    <property type="term" value="C:membrane"/>
    <property type="evidence" value="ECO:0007669"/>
    <property type="project" value="UniProtKB-SubCell"/>
</dbReference>
<dbReference type="HOGENOM" id="CLU_028200_6_1_1"/>
<evidence type="ECO:0000256" key="6">
    <source>
        <dbReference type="SAM" id="MobiDB-lite"/>
    </source>
</evidence>
<dbReference type="Pfam" id="PF20684">
    <property type="entry name" value="Fung_rhodopsin"/>
    <property type="match status" value="1"/>
</dbReference>
<feature type="transmembrane region" description="Helical" evidence="7">
    <location>
        <begin position="123"/>
        <end position="145"/>
    </location>
</feature>
<dbReference type="OMA" id="NIMGHEQ"/>
<feature type="domain" description="Rhodopsin" evidence="8">
    <location>
        <begin position="32"/>
        <end position="270"/>
    </location>
</feature>
<dbReference type="Proteomes" id="UP000030651">
    <property type="component" value="Unassembled WGS sequence"/>
</dbReference>
<dbReference type="KEGG" id="pfy:PFICI_07329"/>
<dbReference type="InParanoid" id="W3X152"/>
<dbReference type="PANTHER" id="PTHR33048:SF143">
    <property type="entry name" value="EXTRACELLULAR MEMBRANE PROTEIN CFEM DOMAIN-CONTAINING PROTEIN-RELATED"/>
    <property type="match status" value="1"/>
</dbReference>
<dbReference type="InterPro" id="IPR049326">
    <property type="entry name" value="Rhodopsin_dom_fungi"/>
</dbReference>
<dbReference type="EMBL" id="KI912113">
    <property type="protein sequence ID" value="ETS79800.1"/>
    <property type="molecule type" value="Genomic_DNA"/>
</dbReference>
<sequence>MLLFFLLLRDISWAIRGFVIASTTVASGVIGLRVLYKIRGQAGGIGWDDYTIVIGVVVTLIAAIGQFLTAWYGMGRDQWKVPTEHVTKVYKCFFVSAVGYKLGNAATRVSLLCFYLRIFGKGIAYIIIWVCIALTIIIGIVFALADALQCKPARAFWEGWDGELWGQCGSLSAISWAHSILNIVMDVATLGLAFWIVHKLNMNWRKKVAVIAMFLLGSAITLVSFLRLQALPPLSNTRNRTWNLAPVAYWSAIEMFFGMVCACLPALKKLGDATCGSGRTTARTTGYEQQPPSYPSQGHSKNSRTDPTMTFSEWNDLGNPASRDGGVSDTEMATLAERKDDVFVVETQQTWDATKTNN</sequence>
<dbReference type="AlphaFoldDB" id="W3X152"/>
<dbReference type="OrthoDB" id="5273647at2759"/>
<evidence type="ECO:0000256" key="4">
    <source>
        <dbReference type="ARBA" id="ARBA00023136"/>
    </source>
</evidence>
<feature type="transmembrane region" description="Helical" evidence="7">
    <location>
        <begin position="50"/>
        <end position="73"/>
    </location>
</feature>
<dbReference type="InterPro" id="IPR052337">
    <property type="entry name" value="SAT4-like"/>
</dbReference>
<evidence type="ECO:0000256" key="5">
    <source>
        <dbReference type="ARBA" id="ARBA00038359"/>
    </source>
</evidence>
<protein>
    <recommendedName>
        <fullName evidence="8">Rhodopsin domain-containing protein</fullName>
    </recommendedName>
</protein>